<sequence>MSTSNCVQAGASFRASLFLLILCILSVTSAHGQSGKSSETATAGSGTTVSQGTDPAAAASQAAGADEVLRGLAEKNALTVRALVGFGRIPAADMAPLAGLRGKGIDVLGATPEQLETIIKEHGATLTPAERDSLGRVAETMREAGAAEAAADSTPLETATAVAESAPGDDEALEAELAAILAEEVPEIPAQEDESAPSQDNTVAKTAGATFTASNVEPATLPPMKPAPFLDINALTPTQWDGAVAAAMEGMRMVYGPMSEAEEESFRKTWGVLRQYPSPDAVDYLNQFNPLLGEFLSLRGAVAEAGARLEEAVEEIAWAAEADDPALAMDAMTLARQHRNTILSCQKRLDEVVTELVALGNPPDGKTLMAEGQQQYKSAKDFLRALVEQPGPEGEWIGYVVYPKGFVVLDGEVIKKQPNHFLIYSHGEPKEYSCISLDTGKYEEKEHKFVEEVDLSSVDLLSSIQGDTLNHTFTDEDGDTWTVHAQRYTGGEMPLFPDSSLEVFEEARAKNDREHAERLEAAKLIEDPDAHLKEVLGAGISHGMSDNSIQEALAHYRIRPAFHAAAVKWATMGDAMADSEEARLRQFDALVAGGAPQQVAEAPVPKQAPQEEKKEEEKPKEAQEPEVAIGPEDTPLHIVDDQPAEERRVIDQEAIDFHSANVAIIQRNMDRDIADITKETNPDRRHDLEMRVLNAKANLQSEQDRIESLKTGVIVHTRSEWDDFARSQFIQNIAADQRKMEKVDRAMKKALSMADTLPYDKAAKVREIVAKGFSPEVMTATDTDKASAVIKDVYTVATGHWEGEKKKADADAEWADTCLQTAETVKSTADKTLMGLSFIGGPAVNRVYQGAVGYIEGGPKEAFLRVGGSYNQLTGIAVDGYRGFEAAVENGGGWEEGIKGAGWEVAQGIVMDKAMGFVANGVSRGYGAVKGRGGARTPDAPGATGKVAAPEGQITKAVAKAKPAGVPDDGFNRPLTAAEHQVYKEQIVDARLRVTSYKKTFNKLQQARREKAPPTEIKKILRELDVHSTRIHASPQAKMMMKSHQRSPKNKEMVKRFVNSMDRVHNRVQKRFHEKMDAEWDREGLAPIRNADSGKSVNTDYDIARQVKFDENGLPIAPKKNGRPVPESLWQVEAQNKWEESFHEVTGQSPKRSWENVTTSGHSEAYKDLTVIEKNGILRANKAWAGQTSDVNQFKGDHLRSDDNFSRIEKHVEISRSTSKECQKRLKPLMEANTPPKTDKANYDAFMKHKNYWEKMNEVLEGMGSGRIDPLEGDRRIRLLSGGKSSLEVTHDLRNFLESLIKFGKSS</sequence>
<proteinExistence type="predicted"/>
<name>A0A1I3SGL5_9BACT</name>
<dbReference type="Proteomes" id="UP000198635">
    <property type="component" value="Unassembled WGS sequence"/>
</dbReference>
<evidence type="ECO:0000256" key="1">
    <source>
        <dbReference type="SAM" id="MobiDB-lite"/>
    </source>
</evidence>
<gene>
    <name evidence="3" type="ORF">SAMN04488082_104122</name>
</gene>
<accession>A0A1I3SGL5</accession>
<feature type="compositionally biased region" description="Basic and acidic residues" evidence="1">
    <location>
        <begin position="609"/>
        <end position="623"/>
    </location>
</feature>
<feature type="region of interest" description="Disordered" evidence="1">
    <location>
        <begin position="32"/>
        <end position="58"/>
    </location>
</feature>
<feature type="signal peptide" evidence="2">
    <location>
        <begin position="1"/>
        <end position="32"/>
    </location>
</feature>
<evidence type="ECO:0000313" key="3">
    <source>
        <dbReference type="EMBL" id="SFJ56751.1"/>
    </source>
</evidence>
<protein>
    <submittedName>
        <fullName evidence="3">Uncharacterized protein</fullName>
    </submittedName>
</protein>
<reference evidence="4" key="1">
    <citation type="submission" date="2016-10" db="EMBL/GenBank/DDBJ databases">
        <authorList>
            <person name="Varghese N."/>
            <person name="Submissions S."/>
        </authorList>
    </citation>
    <scope>NUCLEOTIDE SEQUENCE [LARGE SCALE GENOMIC DNA]</scope>
    <source>
        <strain evidence="4">DSM 5918</strain>
    </source>
</reference>
<dbReference type="RefSeq" id="WP_092373233.1">
    <property type="nucleotide sequence ID" value="NZ_FORX01000004.1"/>
</dbReference>
<organism evidence="3 4">
    <name type="scientific">Desulfomicrobium apsheronum</name>
    <dbReference type="NCBI Taxonomy" id="52560"/>
    <lineage>
        <taxon>Bacteria</taxon>
        <taxon>Pseudomonadati</taxon>
        <taxon>Thermodesulfobacteriota</taxon>
        <taxon>Desulfovibrionia</taxon>
        <taxon>Desulfovibrionales</taxon>
        <taxon>Desulfomicrobiaceae</taxon>
        <taxon>Desulfomicrobium</taxon>
    </lineage>
</organism>
<dbReference type="OrthoDB" id="5469344at2"/>
<evidence type="ECO:0000256" key="2">
    <source>
        <dbReference type="SAM" id="SignalP"/>
    </source>
</evidence>
<keyword evidence="2" id="KW-0732">Signal</keyword>
<dbReference type="EMBL" id="FORX01000004">
    <property type="protein sequence ID" value="SFJ56751.1"/>
    <property type="molecule type" value="Genomic_DNA"/>
</dbReference>
<feature type="chain" id="PRO_5011595333" evidence="2">
    <location>
        <begin position="33"/>
        <end position="1307"/>
    </location>
</feature>
<feature type="region of interest" description="Disordered" evidence="1">
    <location>
        <begin position="595"/>
        <end position="626"/>
    </location>
</feature>
<keyword evidence="4" id="KW-1185">Reference proteome</keyword>
<evidence type="ECO:0000313" key="4">
    <source>
        <dbReference type="Proteomes" id="UP000198635"/>
    </source>
</evidence>
<feature type="compositionally biased region" description="Low complexity" evidence="1">
    <location>
        <begin position="34"/>
        <end position="58"/>
    </location>
</feature>